<dbReference type="EMBL" id="CP014672">
    <property type="protein sequence ID" value="ANW98242.1"/>
    <property type="molecule type" value="Genomic_DNA"/>
</dbReference>
<dbReference type="Pfam" id="PF01928">
    <property type="entry name" value="CYTH"/>
    <property type="match status" value="1"/>
</dbReference>
<dbReference type="RefSeq" id="WP_015358523.1">
    <property type="nucleotide sequence ID" value="NZ_CP014672.1"/>
</dbReference>
<dbReference type="InterPro" id="IPR033469">
    <property type="entry name" value="CYTH-like_dom_sf"/>
</dbReference>
<dbReference type="PIRSF" id="PIRSF016487">
    <property type="entry name" value="CYTH_UCP016487"/>
    <property type="match status" value="1"/>
</dbReference>
<dbReference type="InterPro" id="IPR012042">
    <property type="entry name" value="NeuTTM/CthTTM-like"/>
</dbReference>
<evidence type="ECO:0000313" key="3">
    <source>
        <dbReference type="EMBL" id="ANW98242.1"/>
    </source>
</evidence>
<dbReference type="PANTHER" id="PTHR40114:SF1">
    <property type="entry name" value="SLR0698 PROTEIN"/>
    <property type="match status" value="1"/>
</dbReference>
<dbReference type="Proteomes" id="UP000092971">
    <property type="component" value="Chromosome"/>
</dbReference>
<evidence type="ECO:0000259" key="2">
    <source>
        <dbReference type="PROSITE" id="PS51707"/>
    </source>
</evidence>
<dbReference type="OrthoDB" id="9805588at2"/>
<dbReference type="Gene3D" id="2.40.320.10">
    <property type="entry name" value="Hypothetical Protein Pfu-838710-001"/>
    <property type="match status" value="1"/>
</dbReference>
<dbReference type="SUPFAM" id="SSF55154">
    <property type="entry name" value="CYTH-like phosphatases"/>
    <property type="match status" value="1"/>
</dbReference>
<accession>A0A1B1YBW9</accession>
<dbReference type="PROSITE" id="PS51707">
    <property type="entry name" value="CYTH"/>
    <property type="match status" value="1"/>
</dbReference>
<evidence type="ECO:0000256" key="1">
    <source>
        <dbReference type="PIRSR" id="PIRSR016487-1"/>
    </source>
</evidence>
<gene>
    <name evidence="3" type="ORF">CSTERTH_03930</name>
</gene>
<organism evidence="3 4">
    <name type="scientific">Thermoclostridium stercorarium subsp. thermolacticum DSM 2910</name>
    <dbReference type="NCBI Taxonomy" id="1121336"/>
    <lineage>
        <taxon>Bacteria</taxon>
        <taxon>Bacillati</taxon>
        <taxon>Bacillota</taxon>
        <taxon>Clostridia</taxon>
        <taxon>Eubacteriales</taxon>
        <taxon>Oscillospiraceae</taxon>
        <taxon>Thermoclostridium</taxon>
    </lineage>
</organism>
<sequence length="156" mass="18387">MGWETERKFLVKDLSFKKHTKGILIRQGYLSVNGDATVRVRVAGNRAYLTIKGKSEGISQPEFEYEIPVTDACEMLDNMCIKPVIEKYRYKIEYKGFVWEIDEFLKENEGLIVAEIELENENQDFPLPDFIGQEVTFDFRYRNSYLAIHPYKTWKL</sequence>
<reference evidence="3 4" key="1">
    <citation type="submission" date="2016-02" db="EMBL/GenBank/DDBJ databases">
        <title>Comparison of Clostridium stercorarium subspecies using comparative genomics and transcriptomics.</title>
        <authorList>
            <person name="Schellenberg J."/>
            <person name="Thallinger G."/>
            <person name="Levin D.B."/>
            <person name="Zhang X."/>
            <person name="Alvare G."/>
            <person name="Fristensky B."/>
            <person name="Sparling R."/>
        </authorList>
    </citation>
    <scope>NUCLEOTIDE SEQUENCE [LARGE SCALE GENOMIC DNA]</scope>
    <source>
        <strain evidence="3 4">DSM 2910</strain>
    </source>
</reference>
<name>A0A1B1YBW9_THEST</name>
<dbReference type="PANTHER" id="PTHR40114">
    <property type="entry name" value="SLR0698 PROTEIN"/>
    <property type="match status" value="1"/>
</dbReference>
<dbReference type="InterPro" id="IPR023577">
    <property type="entry name" value="CYTH_domain"/>
</dbReference>
<feature type="domain" description="CYTH" evidence="2">
    <location>
        <begin position="2"/>
        <end position="151"/>
    </location>
</feature>
<dbReference type="CDD" id="cd07891">
    <property type="entry name" value="CYTH-like_CthTTM-like_1"/>
    <property type="match status" value="1"/>
</dbReference>
<feature type="active site" description="Proton acceptor" evidence="1">
    <location>
        <position position="29"/>
    </location>
</feature>
<dbReference type="AlphaFoldDB" id="A0A1B1YBW9"/>
<protein>
    <submittedName>
        <fullName evidence="3">Adenylate cyclase</fullName>
    </submittedName>
</protein>
<proteinExistence type="predicted"/>
<evidence type="ECO:0000313" key="4">
    <source>
        <dbReference type="Proteomes" id="UP000092971"/>
    </source>
</evidence>
<dbReference type="SMART" id="SM01118">
    <property type="entry name" value="CYTH"/>
    <property type="match status" value="1"/>
</dbReference>